<dbReference type="Gene3D" id="2.60.120.340">
    <property type="entry name" value="Nucleoplasmin core domain"/>
    <property type="match status" value="1"/>
</dbReference>
<accession>A0ABR2HI64</accession>
<gene>
    <name evidence="2" type="ORF">M9Y10_020341</name>
</gene>
<dbReference type="Proteomes" id="UP001470230">
    <property type="component" value="Unassembled WGS sequence"/>
</dbReference>
<feature type="domain" description="Nucleoplasmin-like" evidence="1">
    <location>
        <begin position="7"/>
        <end position="109"/>
    </location>
</feature>
<proteinExistence type="predicted"/>
<evidence type="ECO:0000313" key="3">
    <source>
        <dbReference type="Proteomes" id="UP001470230"/>
    </source>
</evidence>
<sequence>MEDLHPFWTVLVKPGETVKVEYPESCFLSITNICLVDLPSDDKKTSPVRLIAKVQNFNSQDKSDPKEVLLASLIPYSSEHSQVNYIFTPINDVSLTVSGNASIQVSGYIQPIFLDEEEEEEANEANDEEEK</sequence>
<dbReference type="Pfam" id="PF17800">
    <property type="entry name" value="NPL"/>
    <property type="match status" value="1"/>
</dbReference>
<reference evidence="2 3" key="1">
    <citation type="submission" date="2024-04" db="EMBL/GenBank/DDBJ databases">
        <title>Tritrichomonas musculus Genome.</title>
        <authorList>
            <person name="Alves-Ferreira E."/>
            <person name="Grigg M."/>
            <person name="Lorenzi H."/>
            <person name="Galac M."/>
        </authorList>
    </citation>
    <scope>NUCLEOTIDE SEQUENCE [LARGE SCALE GENOMIC DNA]</scope>
    <source>
        <strain evidence="2 3">EAF2021</strain>
    </source>
</reference>
<protein>
    <recommendedName>
        <fullName evidence="1">Nucleoplasmin-like domain-containing protein</fullName>
    </recommendedName>
</protein>
<organism evidence="2 3">
    <name type="scientific">Tritrichomonas musculus</name>
    <dbReference type="NCBI Taxonomy" id="1915356"/>
    <lineage>
        <taxon>Eukaryota</taxon>
        <taxon>Metamonada</taxon>
        <taxon>Parabasalia</taxon>
        <taxon>Tritrichomonadida</taxon>
        <taxon>Tritrichomonadidae</taxon>
        <taxon>Tritrichomonas</taxon>
    </lineage>
</organism>
<keyword evidence="3" id="KW-1185">Reference proteome</keyword>
<comment type="caution">
    <text evidence="2">The sequence shown here is derived from an EMBL/GenBank/DDBJ whole genome shotgun (WGS) entry which is preliminary data.</text>
</comment>
<evidence type="ECO:0000313" key="2">
    <source>
        <dbReference type="EMBL" id="KAK8846332.1"/>
    </source>
</evidence>
<evidence type="ECO:0000259" key="1">
    <source>
        <dbReference type="Pfam" id="PF17800"/>
    </source>
</evidence>
<name>A0ABR2HI64_9EUKA</name>
<dbReference type="InterPro" id="IPR041232">
    <property type="entry name" value="NPL"/>
</dbReference>
<dbReference type="EMBL" id="JAPFFF010000029">
    <property type="protein sequence ID" value="KAK8846332.1"/>
    <property type="molecule type" value="Genomic_DNA"/>
</dbReference>